<reference evidence="6 7" key="1">
    <citation type="submission" date="2024-08" db="EMBL/GenBank/DDBJ databases">
        <title>Oceanimonas smirnovii Genome sequencing and assembly.</title>
        <authorList>
            <person name="Tang B."/>
        </authorList>
    </citation>
    <scope>NUCLEOTIDE SEQUENCE [LARGE SCALE GENOMIC DNA]</scope>
    <source>
        <strain evidence="6 7">OS2020-119</strain>
    </source>
</reference>
<gene>
    <name evidence="6" type="ORF">AB9R89_07180</name>
</gene>
<dbReference type="Pfam" id="PF25954">
    <property type="entry name" value="Beta-barrel_RND_2"/>
    <property type="match status" value="1"/>
</dbReference>
<evidence type="ECO:0000313" key="7">
    <source>
        <dbReference type="Proteomes" id="UP001610706"/>
    </source>
</evidence>
<dbReference type="Gene3D" id="2.40.50.100">
    <property type="match status" value="1"/>
</dbReference>
<comment type="similarity">
    <text evidence="1">Belongs to the membrane fusion protein (MFP) (TC 8.A.1) family.</text>
</comment>
<accession>A0ABW7P0V5</accession>
<feature type="domain" description="Multidrug resistance protein MdtA-like barrel-sandwich hybrid" evidence="3">
    <location>
        <begin position="54"/>
        <end position="176"/>
    </location>
</feature>
<feature type="signal peptide" evidence="2">
    <location>
        <begin position="1"/>
        <end position="24"/>
    </location>
</feature>
<dbReference type="InterPro" id="IPR058625">
    <property type="entry name" value="MdtA-like_BSH"/>
</dbReference>
<comment type="caution">
    <text evidence="6">The sequence shown here is derived from an EMBL/GenBank/DDBJ whole genome shotgun (WGS) entry which is preliminary data.</text>
</comment>
<dbReference type="PANTHER" id="PTHR30469">
    <property type="entry name" value="MULTIDRUG RESISTANCE PROTEIN MDTA"/>
    <property type="match status" value="1"/>
</dbReference>
<evidence type="ECO:0000259" key="5">
    <source>
        <dbReference type="Pfam" id="PF25989"/>
    </source>
</evidence>
<dbReference type="Gene3D" id="2.40.30.170">
    <property type="match status" value="1"/>
</dbReference>
<dbReference type="Gene3D" id="1.10.287.470">
    <property type="entry name" value="Helix hairpin bin"/>
    <property type="match status" value="1"/>
</dbReference>
<feature type="domain" description="CusB-like beta-barrel" evidence="4">
    <location>
        <begin position="188"/>
        <end position="260"/>
    </location>
</feature>
<dbReference type="EMBL" id="JBGFTR010000009">
    <property type="protein sequence ID" value="MFH7565103.1"/>
    <property type="molecule type" value="Genomic_DNA"/>
</dbReference>
<dbReference type="Pfam" id="PF25917">
    <property type="entry name" value="BSH_RND"/>
    <property type="match status" value="1"/>
</dbReference>
<dbReference type="Gene3D" id="2.40.420.20">
    <property type="match status" value="1"/>
</dbReference>
<dbReference type="PANTHER" id="PTHR30469:SF13">
    <property type="entry name" value="HAE1 FAMILY EFFLUX PUMP MFP COMPONENT"/>
    <property type="match status" value="1"/>
</dbReference>
<evidence type="ECO:0000259" key="4">
    <source>
        <dbReference type="Pfam" id="PF25954"/>
    </source>
</evidence>
<sequence length="340" mass="36335">MMQKKYKTLAAVCCLVLFSATVPAQQGAVVSAITVTEQQLPSRLQLVGTLKANRQVAIAPQVSARVTEVHFVPGQAVEKGDLLLSLDNRAAKAAVSEAVAELRDARRILDNFQTLFKRKAVTQTELEGQQAAVAMAEARLQAARVELDYLSLTAPFAGVMGLSDVAPGSLLSANEPVAELYQLEQLKLDLAVPEKYFSRLTTGDQLQGTTAAYGERSFSGTIKVVAPAVDANTLNAQVRLEFDNSDGALVPGMLMQVQLELDNGTTLAVPASSLLYAGNQRFVYVIDEAGKVDRRSVITGRNLGEWVQISHGLAAGEWVVSEGIVKLRDGAQVEVADAAL</sequence>
<dbReference type="SUPFAM" id="SSF111369">
    <property type="entry name" value="HlyD-like secretion proteins"/>
    <property type="match status" value="1"/>
</dbReference>
<dbReference type="NCBIfam" id="TIGR01730">
    <property type="entry name" value="RND_mfp"/>
    <property type="match status" value="1"/>
</dbReference>
<dbReference type="Pfam" id="PF25989">
    <property type="entry name" value="YknX_C"/>
    <property type="match status" value="1"/>
</dbReference>
<dbReference type="RefSeq" id="WP_395545245.1">
    <property type="nucleotide sequence ID" value="NZ_CP166302.1"/>
</dbReference>
<evidence type="ECO:0000259" key="3">
    <source>
        <dbReference type="Pfam" id="PF25917"/>
    </source>
</evidence>
<name>A0ABW7P0V5_9GAMM</name>
<dbReference type="InterPro" id="IPR006143">
    <property type="entry name" value="RND_pump_MFP"/>
</dbReference>
<organism evidence="6 7">
    <name type="scientific">Oceanimonas smirnovii</name>
    <dbReference type="NCBI Taxonomy" id="264574"/>
    <lineage>
        <taxon>Bacteria</taxon>
        <taxon>Pseudomonadati</taxon>
        <taxon>Pseudomonadota</taxon>
        <taxon>Gammaproteobacteria</taxon>
        <taxon>Aeromonadales</taxon>
        <taxon>Aeromonadaceae</taxon>
        <taxon>Oceanimonas</taxon>
    </lineage>
</organism>
<evidence type="ECO:0000256" key="2">
    <source>
        <dbReference type="SAM" id="SignalP"/>
    </source>
</evidence>
<evidence type="ECO:0000313" key="6">
    <source>
        <dbReference type="EMBL" id="MFH7565103.1"/>
    </source>
</evidence>
<dbReference type="InterPro" id="IPR058792">
    <property type="entry name" value="Beta-barrel_RND_2"/>
</dbReference>
<dbReference type="Proteomes" id="UP001610706">
    <property type="component" value="Unassembled WGS sequence"/>
</dbReference>
<feature type="domain" description="YknX-like C-terminal permuted SH3-like" evidence="5">
    <location>
        <begin position="267"/>
        <end position="335"/>
    </location>
</feature>
<proteinExistence type="inferred from homology"/>
<evidence type="ECO:0000256" key="1">
    <source>
        <dbReference type="ARBA" id="ARBA00009477"/>
    </source>
</evidence>
<dbReference type="InterPro" id="IPR058637">
    <property type="entry name" value="YknX-like_C"/>
</dbReference>
<keyword evidence="2" id="KW-0732">Signal</keyword>
<keyword evidence="7" id="KW-1185">Reference proteome</keyword>
<feature type="chain" id="PRO_5046127372" evidence="2">
    <location>
        <begin position="25"/>
        <end position="340"/>
    </location>
</feature>
<protein>
    <submittedName>
        <fullName evidence="6">Efflux RND transporter periplasmic adaptor subunit</fullName>
    </submittedName>
</protein>